<dbReference type="GeneID" id="14906174"/>
<reference evidence="1 2" key="1">
    <citation type="submission" date="2011-07" db="EMBL/GenBank/DDBJ databases">
        <authorList>
            <person name="Coyne R."/>
            <person name="Brami D."/>
            <person name="Johnson J."/>
            <person name="Hostetler J."/>
            <person name="Hannick L."/>
            <person name="Clark T."/>
            <person name="Cassidy-Hanley D."/>
            <person name="Inman J."/>
        </authorList>
    </citation>
    <scope>NUCLEOTIDE SEQUENCE [LARGE SCALE GENOMIC DNA]</scope>
    <source>
        <strain evidence="1 2">G5</strain>
    </source>
</reference>
<dbReference type="AlphaFoldDB" id="G0QXJ6"/>
<evidence type="ECO:0000313" key="1">
    <source>
        <dbReference type="EMBL" id="EGR30062.1"/>
    </source>
</evidence>
<keyword evidence="2" id="KW-1185">Reference proteome</keyword>
<protein>
    <submittedName>
        <fullName evidence="1">Uncharacterized protein</fullName>
    </submittedName>
</protein>
<organism evidence="1 2">
    <name type="scientific">Ichthyophthirius multifiliis</name>
    <name type="common">White spot disease agent</name>
    <name type="synonym">Ich</name>
    <dbReference type="NCBI Taxonomy" id="5932"/>
    <lineage>
        <taxon>Eukaryota</taxon>
        <taxon>Sar</taxon>
        <taxon>Alveolata</taxon>
        <taxon>Ciliophora</taxon>
        <taxon>Intramacronucleata</taxon>
        <taxon>Oligohymenophorea</taxon>
        <taxon>Hymenostomatida</taxon>
        <taxon>Ophryoglenina</taxon>
        <taxon>Ichthyophthirius</taxon>
    </lineage>
</organism>
<name>G0QXJ6_ICHMU</name>
<evidence type="ECO:0000313" key="2">
    <source>
        <dbReference type="Proteomes" id="UP000008983"/>
    </source>
</evidence>
<accession>G0QXJ6</accession>
<dbReference type="Proteomes" id="UP000008983">
    <property type="component" value="Unassembled WGS sequence"/>
</dbReference>
<proteinExistence type="predicted"/>
<sequence length="132" mass="16089">MLVIFFSFSNYRLFREQTIPNRENACKFIMINIMVNKQRESFFPNVSLPFFRTNILVSIFCNELRNQFFFQLFLQIECFNFPDITVQQSHIFRTFIISVLFENIILDLYQSPYIKHFFQQLAGTIFQEIIYY</sequence>
<dbReference type="EMBL" id="GL984077">
    <property type="protein sequence ID" value="EGR30062.1"/>
    <property type="molecule type" value="Genomic_DNA"/>
</dbReference>
<dbReference type="RefSeq" id="XP_004031298.1">
    <property type="nucleotide sequence ID" value="XM_004031250.1"/>
</dbReference>
<gene>
    <name evidence="1" type="ORF">IMG5_143340</name>
</gene>
<dbReference type="InParanoid" id="G0QXJ6"/>